<feature type="compositionally biased region" description="Acidic residues" evidence="4">
    <location>
        <begin position="487"/>
        <end position="500"/>
    </location>
</feature>
<gene>
    <name evidence="5" type="ORF">CCAM_LOCUS2465</name>
</gene>
<keyword evidence="2 3" id="KW-0175">Coiled coil</keyword>
<dbReference type="GO" id="GO:0009904">
    <property type="term" value="P:chloroplast accumulation movement"/>
    <property type="evidence" value="ECO:0007669"/>
    <property type="project" value="TreeGrafter"/>
</dbReference>
<dbReference type="InterPro" id="IPR008545">
    <property type="entry name" value="Web"/>
</dbReference>
<evidence type="ECO:0000256" key="3">
    <source>
        <dbReference type="SAM" id="Coils"/>
    </source>
</evidence>
<evidence type="ECO:0000313" key="5">
    <source>
        <dbReference type="EMBL" id="VFQ60689.1"/>
    </source>
</evidence>
<feature type="coiled-coil region" evidence="3">
    <location>
        <begin position="180"/>
        <end position="207"/>
    </location>
</feature>
<sequence>MFGFSIRTKQNASPRTATDSPKVPTANGSPASVGFSPKQVEVGEIDTSAPFQSVKAAVNLFRDVGASPVSHPTTIKKPAKTPEEQRVLVKETQLHLIMKELDGLKVQLKSTEATKAQALRDLQKAKRTLHDLTGKLETVCESKQAAIESTEASKARAKDLEARKSSHPVVGPEDAWREQYKASAGELNCAKQELANLRQDFDAVLEAKLAAFQEAADAHHLTLVNRERANQFAKEVSTLHQTLTQVKLAPIQAQEENAKLNAERESHLQSLKVAKEEADRKLSSLREESDPEATRAIAEKLEETNATIEVLREQLNTVKVSDMAAWRDAVSERDNAERALQEVLSEEESLKRRVDSLRVEMENTNRIQVELRSKAEETDSLAKRLQVELEKSKEELQETMERITKPEEEMNSKIQELTLEADRAKREAEEMKNSTEIFKQEAETARVETRAAEAHLEIALREAEEAKAAQRVADYKIHSASKKFASDEDEEKQEKEEEVVGSEPNGGIKLSTEEYESLCNKVEVLKAEADVKVATVMAQVETINGSERELLKKVEERMRETEELEAAIEDAAKRAEVDEAAKKVVEGELLRWRLEEGESSRGKEDSD</sequence>
<dbReference type="OrthoDB" id="1933125at2759"/>
<feature type="compositionally biased region" description="Polar residues" evidence="4">
    <location>
        <begin position="7"/>
        <end position="19"/>
    </location>
</feature>
<dbReference type="PANTHER" id="PTHR32054">
    <property type="entry name" value="HEAVY CHAIN, PUTATIVE, EXPRESSED-RELATED-RELATED"/>
    <property type="match status" value="1"/>
</dbReference>
<feature type="coiled-coil region" evidence="3">
    <location>
        <begin position="257"/>
        <end position="469"/>
    </location>
</feature>
<dbReference type="EMBL" id="OOIL02000116">
    <property type="protein sequence ID" value="VFQ60689.1"/>
    <property type="molecule type" value="Genomic_DNA"/>
</dbReference>
<dbReference type="AlphaFoldDB" id="A0A484KCL2"/>
<dbReference type="GO" id="GO:0009903">
    <property type="term" value="P:chloroplast avoidance movement"/>
    <property type="evidence" value="ECO:0007669"/>
    <property type="project" value="TreeGrafter"/>
</dbReference>
<feature type="region of interest" description="Disordered" evidence="4">
    <location>
        <begin position="481"/>
        <end position="509"/>
    </location>
</feature>
<evidence type="ECO:0000256" key="4">
    <source>
        <dbReference type="SAM" id="MobiDB-lite"/>
    </source>
</evidence>
<evidence type="ECO:0000313" key="6">
    <source>
        <dbReference type="Proteomes" id="UP000595140"/>
    </source>
</evidence>
<dbReference type="Pfam" id="PF05701">
    <property type="entry name" value="WEMBL"/>
    <property type="match status" value="1"/>
</dbReference>
<reference evidence="5 6" key="1">
    <citation type="submission" date="2018-04" db="EMBL/GenBank/DDBJ databases">
        <authorList>
            <person name="Vogel A."/>
        </authorList>
    </citation>
    <scope>NUCLEOTIDE SEQUENCE [LARGE SCALE GENOMIC DNA]</scope>
</reference>
<keyword evidence="6" id="KW-1185">Reference proteome</keyword>
<protein>
    <recommendedName>
        <fullName evidence="7">WEB family protein</fullName>
    </recommendedName>
</protein>
<comment type="similarity">
    <text evidence="1">Belongs to the WEB family.</text>
</comment>
<dbReference type="GO" id="GO:0005829">
    <property type="term" value="C:cytosol"/>
    <property type="evidence" value="ECO:0007669"/>
    <property type="project" value="TreeGrafter"/>
</dbReference>
<organism evidence="5 6">
    <name type="scientific">Cuscuta campestris</name>
    <dbReference type="NCBI Taxonomy" id="132261"/>
    <lineage>
        <taxon>Eukaryota</taxon>
        <taxon>Viridiplantae</taxon>
        <taxon>Streptophyta</taxon>
        <taxon>Embryophyta</taxon>
        <taxon>Tracheophyta</taxon>
        <taxon>Spermatophyta</taxon>
        <taxon>Magnoliopsida</taxon>
        <taxon>eudicotyledons</taxon>
        <taxon>Gunneridae</taxon>
        <taxon>Pentapetalae</taxon>
        <taxon>asterids</taxon>
        <taxon>lamiids</taxon>
        <taxon>Solanales</taxon>
        <taxon>Convolvulaceae</taxon>
        <taxon>Cuscuteae</taxon>
        <taxon>Cuscuta</taxon>
        <taxon>Cuscuta subgen. Grammica</taxon>
        <taxon>Cuscuta sect. Cleistogrammica</taxon>
    </lineage>
</organism>
<proteinExistence type="inferred from homology"/>
<dbReference type="PANTHER" id="PTHR32054:SF3">
    <property type="entry name" value="HEAVY CHAIN, PUTATIVE, EXPRESSED-RELATED"/>
    <property type="match status" value="1"/>
</dbReference>
<evidence type="ECO:0008006" key="7">
    <source>
        <dbReference type="Google" id="ProtNLM"/>
    </source>
</evidence>
<evidence type="ECO:0000256" key="1">
    <source>
        <dbReference type="ARBA" id="ARBA00005485"/>
    </source>
</evidence>
<feature type="coiled-coil region" evidence="3">
    <location>
        <begin position="101"/>
        <end position="135"/>
    </location>
</feature>
<name>A0A484KCL2_9ASTE</name>
<feature type="region of interest" description="Disordered" evidence="4">
    <location>
        <begin position="1"/>
        <end position="36"/>
    </location>
</feature>
<evidence type="ECO:0000256" key="2">
    <source>
        <dbReference type="ARBA" id="ARBA00023054"/>
    </source>
</evidence>
<accession>A0A484KCL2</accession>
<dbReference type="Proteomes" id="UP000595140">
    <property type="component" value="Unassembled WGS sequence"/>
</dbReference>